<evidence type="ECO:0000313" key="4">
    <source>
        <dbReference type="EMBL" id="AEG51442.1"/>
    </source>
</evidence>
<dbReference type="HOGENOM" id="CLU_012817_13_0_5"/>
<evidence type="ECO:0000256" key="3">
    <source>
        <dbReference type="SAM" id="Coils"/>
    </source>
</evidence>
<keyword evidence="2" id="KW-0812">Transmembrane</keyword>
<evidence type="ECO:0000256" key="2">
    <source>
        <dbReference type="RuleBase" id="RU362097"/>
    </source>
</evidence>
<reference evidence="4 5" key="1">
    <citation type="submission" date="2011-05" db="EMBL/GenBank/DDBJ databases">
        <title>Complete sequence of chromosome 2 of Sphingobium chlorophenolicum L-1.</title>
        <authorList>
            <consortium name="US DOE Joint Genome Institute"/>
            <person name="Lucas S."/>
            <person name="Han J."/>
            <person name="Lapidus A."/>
            <person name="Cheng J.-F."/>
            <person name="Goodwin L."/>
            <person name="Pitluck S."/>
            <person name="Peters L."/>
            <person name="Daligault H."/>
            <person name="Han C."/>
            <person name="Tapia R."/>
            <person name="Land M."/>
            <person name="Hauser L."/>
            <person name="Kyrpides N."/>
            <person name="Ivanova N."/>
            <person name="Pagani I."/>
            <person name="Turner P."/>
            <person name="Copley S."/>
            <person name="Woyke T."/>
        </authorList>
    </citation>
    <scope>NUCLEOTIDE SEQUENCE [LARGE SCALE GENOMIC DNA]</scope>
    <source>
        <strain evidence="4 5">L-1</strain>
    </source>
</reference>
<evidence type="ECO:0000313" key="5">
    <source>
        <dbReference type="Proteomes" id="UP000007150"/>
    </source>
</evidence>
<dbReference type="STRING" id="690566.Sphch_3860"/>
<dbReference type="SUPFAM" id="SSF56954">
    <property type="entry name" value="Outer membrane efflux proteins (OEP)"/>
    <property type="match status" value="1"/>
</dbReference>
<dbReference type="PANTHER" id="PTHR30203:SF25">
    <property type="entry name" value="OUTER MEMBRANE PROTEIN-RELATED"/>
    <property type="match status" value="1"/>
</dbReference>
<protein>
    <submittedName>
        <fullName evidence="4">RND efflux system, outer membrane lipoprotein, NodT family</fullName>
    </submittedName>
</protein>
<dbReference type="NCBIfam" id="TIGR01845">
    <property type="entry name" value="outer_NodT"/>
    <property type="match status" value="1"/>
</dbReference>
<name>F6F1M6_SPHCR</name>
<organism evidence="4 5">
    <name type="scientific">Sphingobium chlorophenolicum L-1</name>
    <dbReference type="NCBI Taxonomy" id="690566"/>
    <lineage>
        <taxon>Bacteria</taxon>
        <taxon>Pseudomonadati</taxon>
        <taxon>Pseudomonadota</taxon>
        <taxon>Alphaproteobacteria</taxon>
        <taxon>Sphingomonadales</taxon>
        <taxon>Sphingomonadaceae</taxon>
        <taxon>Sphingobium</taxon>
    </lineage>
</organism>
<comment type="similarity">
    <text evidence="1 2">Belongs to the outer membrane factor (OMF) (TC 1.B.17) family.</text>
</comment>
<dbReference type="Pfam" id="PF02321">
    <property type="entry name" value="OEP"/>
    <property type="match status" value="2"/>
</dbReference>
<dbReference type="KEGG" id="sch:Sphch_3860"/>
<keyword evidence="2" id="KW-0564">Palmitate</keyword>
<sequence>MRTLSMILLSLSLGGCATGPAYHRPDVRLTEQFAGQTSFQEAKKDWWREFNDPLLDRIVDRALAQNLDLAVVAARVAQARAAAGAAGAALLPTLNGGASAAANRQSTHSSIGGVAQRLGMPRNYEQYDVGAQASWEIDLFGGLSGERRAARAEYAGNLADQEAARLSVVAEVVDAYLNMRGLQAQLAVAEKQVGIESSLVDLIRQRVGQGIAAERELNRVLGEQRGVEASIAPLRASIAAQMNRLDILMGQQAGTGRAELSVAVATPGALLPRGDANPAELLRRRPDIVAAERRLVAANARIGAAMAEYYPHLTLSGLFDVISLGTGNLFTGGSVQASGGAGIRWRLFDFGRIDADVAQARGREAEALARYRSSVLRATEDVETALVQLSEGRVQIDKLEQQVAALTIARDQARHAYENGAVALLDVLDADQAVLNASSRLEQARAGVARASVAAIRALGGGYLEV</sequence>
<gene>
    <name evidence="4" type="ORF">Sphch_3860</name>
</gene>
<keyword evidence="5" id="KW-1185">Reference proteome</keyword>
<dbReference type="GO" id="GO:0005886">
    <property type="term" value="C:plasma membrane"/>
    <property type="evidence" value="ECO:0007669"/>
    <property type="project" value="UniProtKB-SubCell"/>
</dbReference>
<dbReference type="Gene3D" id="1.20.1600.10">
    <property type="entry name" value="Outer membrane efflux proteins (OEP)"/>
    <property type="match status" value="1"/>
</dbReference>
<dbReference type="Gene3D" id="2.20.200.10">
    <property type="entry name" value="Outer membrane efflux proteins (OEP)"/>
    <property type="match status" value="1"/>
</dbReference>
<keyword evidence="2" id="KW-0472">Membrane</keyword>
<accession>F6F1M6</accession>
<dbReference type="PROSITE" id="PS51257">
    <property type="entry name" value="PROKAR_LIPOPROTEIN"/>
    <property type="match status" value="1"/>
</dbReference>
<dbReference type="RefSeq" id="WP_013849666.1">
    <property type="nucleotide sequence ID" value="NC_015594.1"/>
</dbReference>
<keyword evidence="2" id="KW-1134">Transmembrane beta strand</keyword>
<dbReference type="GO" id="GO:0015562">
    <property type="term" value="F:efflux transmembrane transporter activity"/>
    <property type="evidence" value="ECO:0007669"/>
    <property type="project" value="InterPro"/>
</dbReference>
<feature type="coiled-coil region" evidence="3">
    <location>
        <begin position="382"/>
        <end position="416"/>
    </location>
</feature>
<dbReference type="PANTHER" id="PTHR30203">
    <property type="entry name" value="OUTER MEMBRANE CATION EFFLUX PROTEIN"/>
    <property type="match status" value="1"/>
</dbReference>
<keyword evidence="3" id="KW-0175">Coiled coil</keyword>
<keyword evidence="2 4" id="KW-0449">Lipoprotein</keyword>
<comment type="subcellular location">
    <subcellularLocation>
        <location evidence="2">Cell membrane</location>
        <topology evidence="2">Lipid-anchor</topology>
    </subcellularLocation>
</comment>
<evidence type="ECO:0000256" key="1">
    <source>
        <dbReference type="ARBA" id="ARBA00007613"/>
    </source>
</evidence>
<dbReference type="Proteomes" id="UP000007150">
    <property type="component" value="Chromosome 2"/>
</dbReference>
<dbReference type="EMBL" id="CP002799">
    <property type="protein sequence ID" value="AEG51442.1"/>
    <property type="molecule type" value="Genomic_DNA"/>
</dbReference>
<proteinExistence type="inferred from homology"/>
<dbReference type="InterPro" id="IPR010131">
    <property type="entry name" value="MdtP/NodT-like"/>
</dbReference>
<dbReference type="InterPro" id="IPR003423">
    <property type="entry name" value="OMP_efflux"/>
</dbReference>
<dbReference type="AlphaFoldDB" id="F6F1M6"/>